<gene>
    <name evidence="2" type="ORF">VLK81_01335</name>
</gene>
<reference evidence="2 3" key="1">
    <citation type="submission" date="2024-01" db="EMBL/GenBank/DDBJ databases">
        <title>Complete genome sequence of Citroniella saccharovorans strain M6.X9, isolated from human fecal sample.</title>
        <authorList>
            <person name="Cheng G."/>
            <person name="Westerholm M."/>
            <person name="Schnurer A."/>
        </authorList>
    </citation>
    <scope>NUCLEOTIDE SEQUENCE [LARGE SCALE GENOMIC DNA]</scope>
    <source>
        <strain evidence="2 3">DSM 29873</strain>
    </source>
</reference>
<evidence type="ECO:0000313" key="2">
    <source>
        <dbReference type="EMBL" id="MEB3428680.1"/>
    </source>
</evidence>
<feature type="signal peptide" evidence="1">
    <location>
        <begin position="1"/>
        <end position="18"/>
    </location>
</feature>
<dbReference type="Proteomes" id="UP001357733">
    <property type="component" value="Unassembled WGS sequence"/>
</dbReference>
<keyword evidence="3" id="KW-1185">Reference proteome</keyword>
<organism evidence="2 3">
    <name type="scientific">Citroniella saccharovorans</name>
    <dbReference type="NCBI Taxonomy" id="2053367"/>
    <lineage>
        <taxon>Bacteria</taxon>
        <taxon>Bacillati</taxon>
        <taxon>Bacillota</taxon>
        <taxon>Tissierellia</taxon>
        <taxon>Tissierellales</taxon>
        <taxon>Peptoniphilaceae</taxon>
        <taxon>Citroniella</taxon>
    </lineage>
</organism>
<dbReference type="EMBL" id="JAYKOT010000001">
    <property type="protein sequence ID" value="MEB3428680.1"/>
    <property type="molecule type" value="Genomic_DNA"/>
</dbReference>
<evidence type="ECO:0008006" key="4">
    <source>
        <dbReference type="Google" id="ProtNLM"/>
    </source>
</evidence>
<accession>A0AAW9MRT8</accession>
<evidence type="ECO:0000313" key="3">
    <source>
        <dbReference type="Proteomes" id="UP001357733"/>
    </source>
</evidence>
<feature type="chain" id="PRO_5043880630" description="Lipoprotein" evidence="1">
    <location>
        <begin position="19"/>
        <end position="263"/>
    </location>
</feature>
<dbReference type="AlphaFoldDB" id="A0AAW9MRT8"/>
<proteinExistence type="predicted"/>
<dbReference type="PROSITE" id="PS51257">
    <property type="entry name" value="PROKAR_LIPOPROTEIN"/>
    <property type="match status" value="1"/>
</dbReference>
<sequence>MKKKILVLALLLIFTSCAKTENKEKAELAPKKTETAEIENEKEVNSSEDKEDFVLLKDNIDKKDILYSGGTSASYSAEGDYISQSKEAEAIIIAKVEGKGEGRKLSRGGLIFTPINVEVLDVLKGDKNRDFSTIEQVGGVTTARNYRDFNFETSNEKMGLDKLSDEELDNKYIEMYPDAYKELKKGGVYIFYLGDPENEKLNFTIQMDSYSILSLDENYEESKQVANMIKEESKAAYESEDIYFKGEVDGKVSLKDIIKAAKE</sequence>
<protein>
    <recommendedName>
        <fullName evidence="4">Lipoprotein</fullName>
    </recommendedName>
</protein>
<evidence type="ECO:0000256" key="1">
    <source>
        <dbReference type="SAM" id="SignalP"/>
    </source>
</evidence>
<name>A0AAW9MRT8_9FIRM</name>
<dbReference type="RefSeq" id="WP_324618714.1">
    <property type="nucleotide sequence ID" value="NZ_JAYKOT010000001.1"/>
</dbReference>
<comment type="caution">
    <text evidence="2">The sequence shown here is derived from an EMBL/GenBank/DDBJ whole genome shotgun (WGS) entry which is preliminary data.</text>
</comment>
<keyword evidence="1" id="KW-0732">Signal</keyword>